<keyword evidence="2" id="KW-1185">Reference proteome</keyword>
<sequence length="80" mass="9069">MTIQIPEHILLLVEAALKGQPTSADTETLRQWRMENGSHEAVYRQLKKIWEEAGVIIQGTTYNADNAWNKVNLRLASGCF</sequence>
<accession>A0A4S8HBJ6</accession>
<dbReference type="EMBL" id="STFF01000015">
    <property type="protein sequence ID" value="THU30784.1"/>
    <property type="molecule type" value="Genomic_DNA"/>
</dbReference>
<organism evidence="1 2">
    <name type="scientific">Niastella caeni</name>
    <dbReference type="NCBI Taxonomy" id="2569763"/>
    <lineage>
        <taxon>Bacteria</taxon>
        <taxon>Pseudomonadati</taxon>
        <taxon>Bacteroidota</taxon>
        <taxon>Chitinophagia</taxon>
        <taxon>Chitinophagales</taxon>
        <taxon>Chitinophagaceae</taxon>
        <taxon>Niastella</taxon>
    </lineage>
</organism>
<dbReference type="AlphaFoldDB" id="A0A4S8HBJ6"/>
<dbReference type="OrthoDB" id="1452822at2"/>
<proteinExistence type="predicted"/>
<dbReference type="Proteomes" id="UP000306918">
    <property type="component" value="Unassembled WGS sequence"/>
</dbReference>
<name>A0A4S8HBJ6_9BACT</name>
<reference evidence="1 2" key="1">
    <citation type="submission" date="2019-04" db="EMBL/GenBank/DDBJ databases">
        <title>Niastella caeni sp. nov., isolated from activated sludge.</title>
        <authorList>
            <person name="Sheng M."/>
        </authorList>
    </citation>
    <scope>NUCLEOTIDE SEQUENCE [LARGE SCALE GENOMIC DNA]</scope>
    <source>
        <strain evidence="1 2">HX-2-15</strain>
    </source>
</reference>
<comment type="caution">
    <text evidence="1">The sequence shown here is derived from an EMBL/GenBank/DDBJ whole genome shotgun (WGS) entry which is preliminary data.</text>
</comment>
<evidence type="ECO:0000313" key="2">
    <source>
        <dbReference type="Proteomes" id="UP000306918"/>
    </source>
</evidence>
<gene>
    <name evidence="1" type="ORF">FAM09_29735</name>
</gene>
<evidence type="ECO:0000313" key="1">
    <source>
        <dbReference type="EMBL" id="THU30784.1"/>
    </source>
</evidence>
<dbReference type="RefSeq" id="WP_136580816.1">
    <property type="nucleotide sequence ID" value="NZ_STFF01000015.1"/>
</dbReference>
<protein>
    <submittedName>
        <fullName evidence="1">Uncharacterized protein</fullName>
    </submittedName>
</protein>